<dbReference type="GO" id="GO:0016746">
    <property type="term" value="F:acyltransferase activity"/>
    <property type="evidence" value="ECO:0007669"/>
    <property type="project" value="UniProtKB-KW"/>
</dbReference>
<name>A0ABW8C6T5_9ACTN</name>
<dbReference type="PANTHER" id="PTHR43877">
    <property type="entry name" value="AMINOALKYLPHOSPHONATE N-ACETYLTRANSFERASE-RELATED-RELATED"/>
    <property type="match status" value="1"/>
</dbReference>
<evidence type="ECO:0000256" key="2">
    <source>
        <dbReference type="ARBA" id="ARBA00023315"/>
    </source>
</evidence>
<accession>A0ABW8C6T5</accession>
<dbReference type="CDD" id="cd04301">
    <property type="entry name" value="NAT_SF"/>
    <property type="match status" value="1"/>
</dbReference>
<organism evidence="4 5">
    <name type="scientific">Streptomyces fildesensis</name>
    <dbReference type="NCBI Taxonomy" id="375757"/>
    <lineage>
        <taxon>Bacteria</taxon>
        <taxon>Bacillati</taxon>
        <taxon>Actinomycetota</taxon>
        <taxon>Actinomycetes</taxon>
        <taxon>Kitasatosporales</taxon>
        <taxon>Streptomycetaceae</taxon>
        <taxon>Streptomyces</taxon>
    </lineage>
</organism>
<dbReference type="Pfam" id="PF00583">
    <property type="entry name" value="Acetyltransf_1"/>
    <property type="match status" value="2"/>
</dbReference>
<dbReference type="EMBL" id="JBITYG010000004">
    <property type="protein sequence ID" value="MFI9102140.1"/>
    <property type="molecule type" value="Genomic_DNA"/>
</dbReference>
<keyword evidence="5" id="KW-1185">Reference proteome</keyword>
<dbReference type="SUPFAM" id="SSF55729">
    <property type="entry name" value="Acyl-CoA N-acyltransferases (Nat)"/>
    <property type="match status" value="2"/>
</dbReference>
<comment type="caution">
    <text evidence="4">The sequence shown here is derived from an EMBL/GenBank/DDBJ whole genome shotgun (WGS) entry which is preliminary data.</text>
</comment>
<evidence type="ECO:0000313" key="5">
    <source>
        <dbReference type="Proteomes" id="UP001614394"/>
    </source>
</evidence>
<protein>
    <submittedName>
        <fullName evidence="4">GNAT family N-acetyltransferase</fullName>
        <ecNumber evidence="4">2.3.1.-</ecNumber>
    </submittedName>
</protein>
<feature type="domain" description="N-acetyltransferase" evidence="3">
    <location>
        <begin position="146"/>
        <end position="304"/>
    </location>
</feature>
<keyword evidence="1 4" id="KW-0808">Transferase</keyword>
<proteinExistence type="predicted"/>
<dbReference type="InterPro" id="IPR000182">
    <property type="entry name" value="GNAT_dom"/>
</dbReference>
<gene>
    <name evidence="4" type="ORF">ACIGXA_16605</name>
</gene>
<evidence type="ECO:0000256" key="1">
    <source>
        <dbReference type="ARBA" id="ARBA00022679"/>
    </source>
</evidence>
<dbReference type="RefSeq" id="WP_399649385.1">
    <property type="nucleotide sequence ID" value="NZ_JBITYG010000004.1"/>
</dbReference>
<dbReference type="Proteomes" id="UP001614394">
    <property type="component" value="Unassembled WGS sequence"/>
</dbReference>
<dbReference type="InterPro" id="IPR016181">
    <property type="entry name" value="Acyl_CoA_acyltransferase"/>
</dbReference>
<evidence type="ECO:0000259" key="3">
    <source>
        <dbReference type="PROSITE" id="PS51186"/>
    </source>
</evidence>
<dbReference type="Gene3D" id="3.40.630.30">
    <property type="match status" value="2"/>
</dbReference>
<keyword evidence="2 4" id="KW-0012">Acyltransferase</keyword>
<evidence type="ECO:0000313" key="4">
    <source>
        <dbReference type="EMBL" id="MFI9102140.1"/>
    </source>
</evidence>
<dbReference type="EC" id="2.3.1.-" evidence="4"/>
<reference evidence="4 5" key="1">
    <citation type="submission" date="2024-10" db="EMBL/GenBank/DDBJ databases">
        <title>The Natural Products Discovery Center: Release of the First 8490 Sequenced Strains for Exploring Actinobacteria Biosynthetic Diversity.</title>
        <authorList>
            <person name="Kalkreuter E."/>
            <person name="Kautsar S.A."/>
            <person name="Yang D."/>
            <person name="Bader C.D."/>
            <person name="Teijaro C.N."/>
            <person name="Fluegel L."/>
            <person name="Davis C.M."/>
            <person name="Simpson J.R."/>
            <person name="Lauterbach L."/>
            <person name="Steele A.D."/>
            <person name="Gui C."/>
            <person name="Meng S."/>
            <person name="Li G."/>
            <person name="Viehrig K."/>
            <person name="Ye F."/>
            <person name="Su P."/>
            <person name="Kiefer A.F."/>
            <person name="Nichols A."/>
            <person name="Cepeda A.J."/>
            <person name="Yan W."/>
            <person name="Fan B."/>
            <person name="Jiang Y."/>
            <person name="Adhikari A."/>
            <person name="Zheng C.-J."/>
            <person name="Schuster L."/>
            <person name="Cowan T.M."/>
            <person name="Smanski M.J."/>
            <person name="Chevrette M.G."/>
            <person name="De Carvalho L.P.S."/>
            <person name="Shen B."/>
        </authorList>
    </citation>
    <scope>NUCLEOTIDE SEQUENCE [LARGE SCALE GENOMIC DNA]</scope>
    <source>
        <strain evidence="4 5">NPDC053399</strain>
    </source>
</reference>
<sequence>MTEFSVLVDPSAWWPGFERRLRAAYGAVGYPEAAAEFSVGRMRDGIAEWTVSEILSAGTRVGFVAVTMEADTPTGRIGDLWVDAAHAGQGHERAARSWAEGWCAGQGATRVAVRLVEPDGLFADYPVRGQLRMRAITAAATPLDGVTARPMTPAEYPGWLAAENAAFAADIVRSGAMTPDEARRKADNAYTELIPQGLDTEDHSILVLEHAGARIGTGWLKHRHLPGVTFGFSLEIDEEHRGKGYGRAAMAVGERATVEAGDAALMFNVFGGNEVAMSLYTSAGYPVVEETRSIDLPPGTGALP</sequence>
<dbReference type="InterPro" id="IPR050832">
    <property type="entry name" value="Bact_Acetyltransf"/>
</dbReference>
<dbReference type="PROSITE" id="PS51186">
    <property type="entry name" value="GNAT"/>
    <property type="match status" value="1"/>
</dbReference>